<accession>A0A1I3L4I2</accession>
<proteinExistence type="predicted"/>
<dbReference type="STRING" id="351675.SAMN05421680_103289"/>
<dbReference type="RefSeq" id="WP_092508363.1">
    <property type="nucleotide sequence ID" value="NZ_CAWNQB010000045.1"/>
</dbReference>
<keyword evidence="1" id="KW-1133">Transmembrane helix</keyword>
<feature type="transmembrane region" description="Helical" evidence="1">
    <location>
        <begin position="50"/>
        <end position="69"/>
    </location>
</feature>
<keyword evidence="5" id="KW-1185">Reference proteome</keyword>
<dbReference type="PANTHER" id="PTHR34980">
    <property type="entry name" value="INNER MEMBRANE PROTEIN-RELATED-RELATED"/>
    <property type="match status" value="1"/>
</dbReference>
<dbReference type="Proteomes" id="UP000198919">
    <property type="component" value="Unassembled WGS sequence"/>
</dbReference>
<reference evidence="2 5" key="3">
    <citation type="journal article" date="2017" name="Nat. Microbiol.">
        <title>Natural product diversity associated with the nematode symbionts Photorhabdus and Xenorhabdus.</title>
        <authorList>
            <person name="Tobias N.J."/>
            <person name="Wolff H."/>
            <person name="Djahanschiri B."/>
            <person name="Grundmann F."/>
            <person name="Kronenwerth M."/>
            <person name="Shi Y.M."/>
            <person name="Simonyi S."/>
            <person name="Grun P."/>
            <person name="Shapiro-Ilan D."/>
            <person name="Pidot S.J."/>
            <person name="Stinear T.P."/>
            <person name="Ebersberger I."/>
            <person name="Bode H.B."/>
        </authorList>
    </citation>
    <scope>NUCLEOTIDE SEQUENCE [LARGE SCALE GENOMIC DNA]</scope>
    <source>
        <strain evidence="2 5">DSM 17908</strain>
    </source>
</reference>
<keyword evidence="1" id="KW-0812">Transmembrane</keyword>
<feature type="transmembrane region" description="Helical" evidence="1">
    <location>
        <begin position="24"/>
        <end position="44"/>
    </location>
</feature>
<evidence type="ECO:0000313" key="5">
    <source>
        <dbReference type="Proteomes" id="UP000224607"/>
    </source>
</evidence>
<dbReference type="EMBL" id="FORG01000003">
    <property type="protein sequence ID" value="SFI79506.1"/>
    <property type="molecule type" value="Genomic_DNA"/>
</dbReference>
<evidence type="ECO:0000313" key="4">
    <source>
        <dbReference type="Proteomes" id="UP000198919"/>
    </source>
</evidence>
<sequence>MNWYLNVLKNYATFSGRARRQEYWMFYLFQIIVIFALTLIGSIIDESLGAVFYVIYAVATLIPSLAVTVRRLHDTNRSGWWFLLVFVPVAGLAVFVFTLLEGTQGDNDYGADPKRKL</sequence>
<reference evidence="4" key="1">
    <citation type="submission" date="2016-10" db="EMBL/GenBank/DDBJ databases">
        <authorList>
            <person name="Varghese N."/>
            <person name="Submissions S."/>
        </authorList>
    </citation>
    <scope>NUCLEOTIDE SEQUENCE [LARGE SCALE GENOMIC DNA]</scope>
    <source>
        <strain evidence="4">DSM 17908</strain>
    </source>
</reference>
<feature type="transmembrane region" description="Helical" evidence="1">
    <location>
        <begin position="81"/>
        <end position="100"/>
    </location>
</feature>
<evidence type="ECO:0000256" key="1">
    <source>
        <dbReference type="SAM" id="Phobius"/>
    </source>
</evidence>
<dbReference type="AlphaFoldDB" id="A0A1I3L4I2"/>
<evidence type="ECO:0000313" key="3">
    <source>
        <dbReference type="EMBL" id="SFI79506.1"/>
    </source>
</evidence>
<organism evidence="3 4">
    <name type="scientific">Xenorhabdus mauleonii</name>
    <dbReference type="NCBI Taxonomy" id="351675"/>
    <lineage>
        <taxon>Bacteria</taxon>
        <taxon>Pseudomonadati</taxon>
        <taxon>Pseudomonadota</taxon>
        <taxon>Gammaproteobacteria</taxon>
        <taxon>Enterobacterales</taxon>
        <taxon>Morganellaceae</taxon>
        <taxon>Xenorhabdus</taxon>
    </lineage>
</organism>
<name>A0A1I3L4I2_9GAMM</name>
<dbReference type="GO" id="GO:0005886">
    <property type="term" value="C:plasma membrane"/>
    <property type="evidence" value="ECO:0007669"/>
    <property type="project" value="TreeGrafter"/>
</dbReference>
<dbReference type="PANTHER" id="PTHR34980:SF2">
    <property type="entry name" value="INNER MEMBRANE PROTEIN YHAH-RELATED"/>
    <property type="match status" value="1"/>
</dbReference>
<dbReference type="InterPro" id="IPR008523">
    <property type="entry name" value="DUF805"/>
</dbReference>
<reference evidence="3" key="2">
    <citation type="submission" date="2016-10" db="EMBL/GenBank/DDBJ databases">
        <authorList>
            <person name="de Groot N.N."/>
        </authorList>
    </citation>
    <scope>NUCLEOTIDE SEQUENCE [LARGE SCALE GENOMIC DNA]</scope>
    <source>
        <strain evidence="3">DSM 17908</strain>
    </source>
</reference>
<evidence type="ECO:0000313" key="2">
    <source>
        <dbReference type="EMBL" id="PHM44543.1"/>
    </source>
</evidence>
<keyword evidence="1" id="KW-0472">Membrane</keyword>
<dbReference type="OrthoDB" id="9812349at2"/>
<dbReference type="Pfam" id="PF05656">
    <property type="entry name" value="DUF805"/>
    <property type="match status" value="1"/>
</dbReference>
<gene>
    <name evidence="3" type="ORF">SAMN05421680_103289</name>
    <name evidence="2" type="ORF">Xmau_01703</name>
</gene>
<dbReference type="EMBL" id="NITY01000005">
    <property type="protein sequence ID" value="PHM44543.1"/>
    <property type="molecule type" value="Genomic_DNA"/>
</dbReference>
<dbReference type="Proteomes" id="UP000224607">
    <property type="component" value="Unassembled WGS sequence"/>
</dbReference>
<protein>
    <submittedName>
        <fullName evidence="2 3">Membrane protein</fullName>
    </submittedName>
</protein>